<protein>
    <submittedName>
        <fullName evidence="2">Uncharacterized protein</fullName>
    </submittedName>
</protein>
<comment type="caution">
    <text evidence="2">The sequence shown here is derived from an EMBL/GenBank/DDBJ whole genome shotgun (WGS) entry which is preliminary data.</text>
</comment>
<organism evidence="2 4">
    <name type="scientific">Rotaria socialis</name>
    <dbReference type="NCBI Taxonomy" id="392032"/>
    <lineage>
        <taxon>Eukaryota</taxon>
        <taxon>Metazoa</taxon>
        <taxon>Spiralia</taxon>
        <taxon>Gnathifera</taxon>
        <taxon>Rotifera</taxon>
        <taxon>Eurotatoria</taxon>
        <taxon>Bdelloidea</taxon>
        <taxon>Philodinida</taxon>
        <taxon>Philodinidae</taxon>
        <taxon>Rotaria</taxon>
    </lineage>
</organism>
<reference evidence="2" key="1">
    <citation type="submission" date="2021-02" db="EMBL/GenBank/DDBJ databases">
        <authorList>
            <person name="Nowell W R."/>
        </authorList>
    </citation>
    <scope>NUCLEOTIDE SEQUENCE</scope>
</reference>
<dbReference type="EMBL" id="CAJOBR010000949">
    <property type="protein sequence ID" value="CAF4563454.1"/>
    <property type="molecule type" value="Genomic_DNA"/>
</dbReference>
<evidence type="ECO:0000313" key="3">
    <source>
        <dbReference type="EMBL" id="CAF4563454.1"/>
    </source>
</evidence>
<name>A0A817Z7D4_9BILA</name>
<dbReference type="AlphaFoldDB" id="A0A817Z7D4"/>
<proteinExistence type="predicted"/>
<evidence type="ECO:0000256" key="1">
    <source>
        <dbReference type="SAM" id="SignalP"/>
    </source>
</evidence>
<dbReference type="Proteomes" id="UP000663848">
    <property type="component" value="Unassembled WGS sequence"/>
</dbReference>
<sequence>MFAYPVPLLVILLVTSQFIKAHPSAISKGTNNNHPMHQRLKRDIAYLQHHELANNYNDDMPSGFDESSPFIYSLMQRRNRKRLIDF</sequence>
<accession>A0A817Z7D4</accession>
<evidence type="ECO:0000313" key="2">
    <source>
        <dbReference type="EMBL" id="CAF3389409.1"/>
    </source>
</evidence>
<feature type="chain" id="PRO_5036232564" evidence="1">
    <location>
        <begin position="22"/>
        <end position="86"/>
    </location>
</feature>
<gene>
    <name evidence="2" type="ORF">GRG538_LOCUS8970</name>
    <name evidence="3" type="ORF">QYT958_LOCUS9138</name>
</gene>
<evidence type="ECO:0000313" key="4">
    <source>
        <dbReference type="Proteomes" id="UP000663872"/>
    </source>
</evidence>
<feature type="signal peptide" evidence="1">
    <location>
        <begin position="1"/>
        <end position="21"/>
    </location>
</feature>
<dbReference type="EMBL" id="CAJNYT010000995">
    <property type="protein sequence ID" value="CAF3389409.1"/>
    <property type="molecule type" value="Genomic_DNA"/>
</dbReference>
<dbReference type="Proteomes" id="UP000663872">
    <property type="component" value="Unassembled WGS sequence"/>
</dbReference>
<keyword evidence="1" id="KW-0732">Signal</keyword>